<organism evidence="3 4">
    <name type="scientific">Paenibacillus residui</name>
    <dbReference type="NCBI Taxonomy" id="629724"/>
    <lineage>
        <taxon>Bacteria</taxon>
        <taxon>Bacillati</taxon>
        <taxon>Bacillota</taxon>
        <taxon>Bacilli</taxon>
        <taxon>Bacillales</taxon>
        <taxon>Paenibacillaceae</taxon>
        <taxon>Paenibacillus</taxon>
    </lineage>
</organism>
<feature type="signal peptide" evidence="1">
    <location>
        <begin position="1"/>
        <end position="24"/>
    </location>
</feature>
<dbReference type="Gene3D" id="2.130.10.10">
    <property type="entry name" value="YVTN repeat-like/Quinoprotein amine dehydrogenase"/>
    <property type="match status" value="2"/>
</dbReference>
<dbReference type="PANTHER" id="PTHR40274">
    <property type="entry name" value="VIRGINIAMYCIN B LYASE"/>
    <property type="match status" value="1"/>
</dbReference>
<evidence type="ECO:0000313" key="4">
    <source>
        <dbReference type="Proteomes" id="UP001597120"/>
    </source>
</evidence>
<dbReference type="RefSeq" id="WP_379286561.1">
    <property type="nucleotide sequence ID" value="NZ_JBHTIU010000016.1"/>
</dbReference>
<evidence type="ECO:0000256" key="1">
    <source>
        <dbReference type="SAM" id="SignalP"/>
    </source>
</evidence>
<evidence type="ECO:0000313" key="3">
    <source>
        <dbReference type="EMBL" id="MFD0868527.1"/>
    </source>
</evidence>
<reference evidence="4" key="1">
    <citation type="journal article" date="2019" name="Int. J. Syst. Evol. Microbiol.">
        <title>The Global Catalogue of Microorganisms (GCM) 10K type strain sequencing project: providing services to taxonomists for standard genome sequencing and annotation.</title>
        <authorList>
            <consortium name="The Broad Institute Genomics Platform"/>
            <consortium name="The Broad Institute Genome Sequencing Center for Infectious Disease"/>
            <person name="Wu L."/>
            <person name="Ma J."/>
        </authorList>
    </citation>
    <scope>NUCLEOTIDE SEQUENCE [LARGE SCALE GENOMIC DNA]</scope>
    <source>
        <strain evidence="4">CCUG 57263</strain>
    </source>
</reference>
<dbReference type="InterPro" id="IPR054470">
    <property type="entry name" value="FIMAH_dom"/>
</dbReference>
<dbReference type="SUPFAM" id="SSF50969">
    <property type="entry name" value="YVTN repeat-like/Quinoprotein amine dehydrogenase"/>
    <property type="match status" value="1"/>
</dbReference>
<dbReference type="InterPro" id="IPR015943">
    <property type="entry name" value="WD40/YVTN_repeat-like_dom_sf"/>
</dbReference>
<name>A0ABW3D5C9_9BACL</name>
<dbReference type="Pfam" id="PF22888">
    <property type="entry name" value="FIMAH"/>
    <property type="match status" value="1"/>
</dbReference>
<evidence type="ECO:0000259" key="2">
    <source>
        <dbReference type="Pfam" id="PF22888"/>
    </source>
</evidence>
<sequence>MKKRIIWSVLCTLIAAMGWGGVGATSDTAYAESARSGHFENLGTAIKRVVGIGGTPFYGTDGTPYISAAVNGVPAQLAVLNALTLDVEKVLDIPDTTSTSTVLTAQDGSVYIGTTGTGEVYRYVPDSEGLEFIGKPIQGETHIYALANGPDGKIFGGTYPGGKLFEYDPASGEFRDLGSPVAGEKYVRKLVYDEERGLLIAGTGTNNRLVEIDPETGSVSENWMPEELAVEEYPNSIDLIGDKLFIQLNKSSTMLVMDKWSKQIEQRLQGVSAHVIPSPDGKQAYMFAPGDAYLHVYDFSTGLIEPVARLGRFNSWKSATIINTGSAQNPDYTLSAWMGYNAALTYQFSSGTIRSTTVDVPGQPIVINSIGSGPDGRIHVSGVQGGNAIYDPESGIMETYTSGMSQAEAMTSIGDMMYFGIYPQARISQFDTTLPWGGGNPQEIAKLPADSLQDRPFGMIGVEEYGKLFLGTVPQYGQLGGAFAIYDPKDGNLLTYRHLVKDQSIVTLAYKDGKIYGGTSIWGAYGAPDPTAQEGKMFIWDIASGQKELEFSPVAGKQAVTSLIVGPDGNIWGFNEGVLFIYDTQEKKVIHEQELFPVRYAGTVWRDATLLVGKDGDVYGTARGKLFRIDGVTKQMTMIDEAGHFDGLAQDEYGNLYMRSMIEGKKHELWKYTSPSLALAALRDKVERLEREGEVKHQLSAQIRNRLRQAAHHGSIGNQAQMLQHGDKALQLMQNDSKWINERALQELEAGVRTVTELFSRLPE</sequence>
<keyword evidence="4" id="KW-1185">Reference proteome</keyword>
<dbReference type="InterPro" id="IPR011044">
    <property type="entry name" value="Quino_amine_DH_bsu"/>
</dbReference>
<feature type="chain" id="PRO_5047422616" evidence="1">
    <location>
        <begin position="25"/>
        <end position="764"/>
    </location>
</feature>
<dbReference type="InterPro" id="IPR051344">
    <property type="entry name" value="Vgb"/>
</dbReference>
<proteinExistence type="predicted"/>
<comment type="caution">
    <text evidence="3">The sequence shown here is derived from an EMBL/GenBank/DDBJ whole genome shotgun (WGS) entry which is preliminary data.</text>
</comment>
<keyword evidence="1" id="KW-0732">Signal</keyword>
<dbReference type="SUPFAM" id="SSF75011">
    <property type="entry name" value="3-carboxy-cis,cis-mucoante lactonizing enzyme"/>
    <property type="match status" value="1"/>
</dbReference>
<feature type="domain" description="FIMAH" evidence="2">
    <location>
        <begin position="679"/>
        <end position="755"/>
    </location>
</feature>
<dbReference type="Proteomes" id="UP001597120">
    <property type="component" value="Unassembled WGS sequence"/>
</dbReference>
<accession>A0ABW3D5C9</accession>
<protein>
    <submittedName>
        <fullName evidence="3">FIMAH domain-containing protein</fullName>
    </submittedName>
</protein>
<dbReference type="PANTHER" id="PTHR40274:SF3">
    <property type="entry name" value="VIRGINIAMYCIN B LYASE"/>
    <property type="match status" value="1"/>
</dbReference>
<dbReference type="EMBL" id="JBHTIU010000016">
    <property type="protein sequence ID" value="MFD0868527.1"/>
    <property type="molecule type" value="Genomic_DNA"/>
</dbReference>
<gene>
    <name evidence="3" type="ORF">ACFQ03_05155</name>
</gene>